<dbReference type="EMBL" id="LR217705">
    <property type="protein sequence ID" value="VFP80592.1"/>
    <property type="molecule type" value="Genomic_DNA"/>
</dbReference>
<dbReference type="GO" id="GO:0000774">
    <property type="term" value="F:adenyl-nucleotide exchange factor activity"/>
    <property type="evidence" value="ECO:0007669"/>
    <property type="project" value="InterPro"/>
</dbReference>
<evidence type="ECO:0000256" key="6">
    <source>
        <dbReference type="ARBA" id="ARBA00023186"/>
    </source>
</evidence>
<dbReference type="PROSITE" id="PS01071">
    <property type="entry name" value="GRPE"/>
    <property type="match status" value="1"/>
</dbReference>
<gene>
    <name evidence="10 14" type="primary">grpE</name>
    <name evidence="14" type="ORF">ERCISPPS3390_470</name>
</gene>
<keyword evidence="13" id="KW-0175">Coiled coil</keyword>
<dbReference type="PRINTS" id="PR00773">
    <property type="entry name" value="GRPEPROTEIN"/>
</dbReference>
<comment type="subcellular location">
    <subcellularLocation>
        <location evidence="1 10">Cytoplasm</location>
    </subcellularLocation>
</comment>
<comment type="subunit">
    <text evidence="3 10">Homodimer.</text>
</comment>
<evidence type="ECO:0000256" key="5">
    <source>
        <dbReference type="ARBA" id="ARBA00023016"/>
    </source>
</evidence>
<sequence>MSSQEHNIPNIPVSETIESEEIETKIKEKATEVIEERDKRLTELEIQLAESKNSARDIQLRAQAEIENIRRRTKSEIEKIHKFALERFINELLPVIDNLERALGIADKANPELIVMIEGIELTMKSLLNAVKKFGVEVISTINIPFNPEIHQAMTMIDSTDIEPNHVIMVMQKGYMLNNRLLRPAMVAVSQRKITHTD</sequence>
<evidence type="ECO:0000256" key="10">
    <source>
        <dbReference type="HAMAP-Rule" id="MF_01151"/>
    </source>
</evidence>
<organism evidence="14 15">
    <name type="scientific">Candidatus Erwinia haradaeae</name>
    <dbReference type="NCBI Taxonomy" id="1922217"/>
    <lineage>
        <taxon>Bacteria</taxon>
        <taxon>Pseudomonadati</taxon>
        <taxon>Pseudomonadota</taxon>
        <taxon>Gammaproteobacteria</taxon>
        <taxon>Enterobacterales</taxon>
        <taxon>Erwiniaceae</taxon>
        <taxon>Erwinia</taxon>
    </lineage>
</organism>
<dbReference type="Gene3D" id="2.30.22.10">
    <property type="entry name" value="Head domain of nucleotide exchange factor GrpE"/>
    <property type="match status" value="1"/>
</dbReference>
<dbReference type="PANTHER" id="PTHR21237">
    <property type="entry name" value="GRPE PROTEIN"/>
    <property type="match status" value="1"/>
</dbReference>
<dbReference type="GO" id="GO:0051082">
    <property type="term" value="F:unfolded protein binding"/>
    <property type="evidence" value="ECO:0007669"/>
    <property type="project" value="TreeGrafter"/>
</dbReference>
<dbReference type="PANTHER" id="PTHR21237:SF23">
    <property type="entry name" value="GRPE PROTEIN HOMOLOG, MITOCHONDRIAL"/>
    <property type="match status" value="1"/>
</dbReference>
<keyword evidence="4 10" id="KW-0963">Cytoplasm</keyword>
<dbReference type="CDD" id="cd00446">
    <property type="entry name" value="GrpE"/>
    <property type="match status" value="1"/>
</dbReference>
<dbReference type="NCBIfam" id="NF010748">
    <property type="entry name" value="PRK14150.1"/>
    <property type="match status" value="1"/>
</dbReference>
<evidence type="ECO:0000313" key="14">
    <source>
        <dbReference type="EMBL" id="VFP80592.1"/>
    </source>
</evidence>
<dbReference type="Gene3D" id="3.90.20.20">
    <property type="match status" value="1"/>
</dbReference>
<dbReference type="FunFam" id="2.30.22.10:FF:000001">
    <property type="entry name" value="Protein GrpE"/>
    <property type="match status" value="1"/>
</dbReference>
<evidence type="ECO:0000256" key="8">
    <source>
        <dbReference type="ARBA" id="ARBA00072274"/>
    </source>
</evidence>
<reference evidence="14 15" key="1">
    <citation type="submission" date="2019-02" db="EMBL/GenBank/DDBJ databases">
        <authorList>
            <person name="Manzano-Marin A."/>
            <person name="Manzano-Marin A."/>
        </authorList>
    </citation>
    <scope>NUCLEOTIDE SEQUENCE [LARGE SCALE GENOMIC DNA]</scope>
    <source>
        <strain evidence="14 15">ErCisplendens/pseudotsugae</strain>
    </source>
</reference>
<comment type="function">
    <text evidence="7 10 11">Participates actively in the response to hyperosmotic and heat shock by preventing the aggregation of stress-denatured proteins, in association with DnaK and GrpE. It is the nucleotide exchange factor for DnaK and may function as a thermosensor. Unfolded proteins bind initially to DnaJ; upon interaction with the DnaJ-bound protein, DnaK hydrolyzes its bound ATP, resulting in the formation of a stable complex. GrpE releases ADP from DnaK; ATP binding to DnaK triggers the release of the substrate protein, thus completing the reaction cycle. Several rounds of ATP-dependent interactions between DnaJ, DnaK and GrpE are required for fully efficient folding.</text>
</comment>
<evidence type="ECO:0000313" key="15">
    <source>
        <dbReference type="Proteomes" id="UP000294338"/>
    </source>
</evidence>
<evidence type="ECO:0000256" key="11">
    <source>
        <dbReference type="RuleBase" id="RU000639"/>
    </source>
</evidence>
<evidence type="ECO:0000256" key="3">
    <source>
        <dbReference type="ARBA" id="ARBA00011738"/>
    </source>
</evidence>
<evidence type="ECO:0000256" key="4">
    <source>
        <dbReference type="ARBA" id="ARBA00022490"/>
    </source>
</evidence>
<dbReference type="RefSeq" id="WP_197095223.1">
    <property type="nucleotide sequence ID" value="NZ_LR217705.1"/>
</dbReference>
<keyword evidence="5 10" id="KW-0346">Stress response</keyword>
<accession>A0A451D4G4</accession>
<protein>
    <recommendedName>
        <fullName evidence="8 10">Protein GrpE</fullName>
    </recommendedName>
    <alternativeName>
        <fullName evidence="9 10">HSP-70 cofactor</fullName>
    </alternativeName>
</protein>
<dbReference type="InterPro" id="IPR013805">
    <property type="entry name" value="GrpE_CC"/>
</dbReference>
<evidence type="ECO:0000256" key="7">
    <source>
        <dbReference type="ARBA" id="ARBA00053401"/>
    </source>
</evidence>
<comment type="similarity">
    <text evidence="2 10 12">Belongs to the GrpE family.</text>
</comment>
<dbReference type="GO" id="GO:0006457">
    <property type="term" value="P:protein folding"/>
    <property type="evidence" value="ECO:0007669"/>
    <property type="project" value="InterPro"/>
</dbReference>
<dbReference type="Pfam" id="PF01025">
    <property type="entry name" value="GrpE"/>
    <property type="match status" value="1"/>
</dbReference>
<evidence type="ECO:0000256" key="2">
    <source>
        <dbReference type="ARBA" id="ARBA00009054"/>
    </source>
</evidence>
<dbReference type="AlphaFoldDB" id="A0A451D4G4"/>
<dbReference type="SUPFAM" id="SSF58014">
    <property type="entry name" value="Coiled-coil domain of nucleotide exchange factor GrpE"/>
    <property type="match status" value="1"/>
</dbReference>
<feature type="coiled-coil region" evidence="13">
    <location>
        <begin position="27"/>
        <end position="61"/>
    </location>
</feature>
<dbReference type="GO" id="GO:0005829">
    <property type="term" value="C:cytosol"/>
    <property type="evidence" value="ECO:0007669"/>
    <property type="project" value="TreeGrafter"/>
</dbReference>
<dbReference type="Proteomes" id="UP000294338">
    <property type="component" value="Chromosome 1"/>
</dbReference>
<dbReference type="InterPro" id="IPR000740">
    <property type="entry name" value="GrpE"/>
</dbReference>
<proteinExistence type="inferred from homology"/>
<dbReference type="GO" id="GO:0042803">
    <property type="term" value="F:protein homodimerization activity"/>
    <property type="evidence" value="ECO:0007669"/>
    <property type="project" value="InterPro"/>
</dbReference>
<dbReference type="NCBIfam" id="NF010738">
    <property type="entry name" value="PRK14140.1"/>
    <property type="match status" value="1"/>
</dbReference>
<dbReference type="GO" id="GO:0051087">
    <property type="term" value="F:protein-folding chaperone binding"/>
    <property type="evidence" value="ECO:0007669"/>
    <property type="project" value="InterPro"/>
</dbReference>
<name>A0A451D4G4_9GAMM</name>
<dbReference type="InterPro" id="IPR009012">
    <property type="entry name" value="GrpE_head"/>
</dbReference>
<keyword evidence="6 10" id="KW-0143">Chaperone</keyword>
<evidence type="ECO:0000256" key="1">
    <source>
        <dbReference type="ARBA" id="ARBA00004496"/>
    </source>
</evidence>
<evidence type="ECO:0000256" key="12">
    <source>
        <dbReference type="RuleBase" id="RU004478"/>
    </source>
</evidence>
<evidence type="ECO:0000256" key="9">
    <source>
        <dbReference type="ARBA" id="ARBA00076414"/>
    </source>
</evidence>
<dbReference type="HAMAP" id="MF_01151">
    <property type="entry name" value="GrpE"/>
    <property type="match status" value="1"/>
</dbReference>
<dbReference type="SUPFAM" id="SSF51064">
    <property type="entry name" value="Head domain of nucleotide exchange factor GrpE"/>
    <property type="match status" value="1"/>
</dbReference>
<evidence type="ECO:0000256" key="13">
    <source>
        <dbReference type="SAM" id="Coils"/>
    </source>
</evidence>